<evidence type="ECO:0000259" key="7">
    <source>
        <dbReference type="SMART" id="SM00244"/>
    </source>
</evidence>
<dbReference type="AlphaFoldDB" id="A0A6L8LME7"/>
<evidence type="ECO:0000256" key="1">
    <source>
        <dbReference type="ARBA" id="ARBA00004167"/>
    </source>
</evidence>
<comment type="subcellular location">
    <subcellularLocation>
        <location evidence="2">Cell membrane</location>
    </subcellularLocation>
    <subcellularLocation>
        <location evidence="1">Membrane</location>
        <topology evidence="1">Single-pass membrane protein</topology>
    </subcellularLocation>
</comment>
<comment type="similarity">
    <text evidence="3">Belongs to the band 7/mec-2 family. Flotillin subfamily.</text>
</comment>
<accession>A0A6L8LME7</accession>
<dbReference type="InterPro" id="IPR027705">
    <property type="entry name" value="Flotillin_fam"/>
</dbReference>
<dbReference type="Proteomes" id="UP000479043">
    <property type="component" value="Unassembled WGS sequence"/>
</dbReference>
<dbReference type="InterPro" id="IPR036013">
    <property type="entry name" value="Band_7/SPFH_dom_sf"/>
</dbReference>
<dbReference type="InterPro" id="IPR031905">
    <property type="entry name" value="Flotillin_C"/>
</dbReference>
<dbReference type="PANTHER" id="PTHR13806">
    <property type="entry name" value="FLOTILLIN-RELATED"/>
    <property type="match status" value="1"/>
</dbReference>
<evidence type="ECO:0000256" key="4">
    <source>
        <dbReference type="ARBA" id="ARBA00022475"/>
    </source>
</evidence>
<sequence length="508" mass="54225">MSLLAWIILLVIALAALVVLAAVFYVRATNEVSLVKTGIGGRKVIADGGTIALPYFHEISRVNMQTIRMSVHCGGEASLITQDRLRVDVGAEVYVSVKPEAEAISRASQTLGKRLFQPEQLKGLLDGMVIDALRSEAAKMTLDELHENRSAFVANVQAALADPLSRYGLEMDSVSLIALDQTPFAALDENNAFNAVGMRKLAEVIAKSRKERAEIESNSEVSVSKATMEAEKRKLEIALEQRRAEIAQAQEVETLLAAQLAEVARSKAASERAKAHARIEMEQAIQAEEIASRQALDMAERERLIQIAAKSQQESKAQAEADMARSEAVKAAEALQTAKALAEAERRKALALMQAEEEAEAASARARIAAASDKATAADRRAAQEEETAAFKLAEAARTEAALARIEAENARSDAIIAMELEKARLQAMPGIVAEMVKPAEKITGISINQIGGLGNDAGGADKAPVSQAIDAILGMAVQLPALQKIGDAVGVNIDDGLTALKKPAKQD</sequence>
<keyword evidence="6" id="KW-0175">Coiled coil</keyword>
<dbReference type="SMART" id="SM00244">
    <property type="entry name" value="PHB"/>
    <property type="match status" value="1"/>
</dbReference>
<dbReference type="SUPFAM" id="SSF117892">
    <property type="entry name" value="Band 7/SPFH domain"/>
    <property type="match status" value="1"/>
</dbReference>
<gene>
    <name evidence="8" type="ORF">GR167_17895</name>
</gene>
<dbReference type="PANTHER" id="PTHR13806:SF31">
    <property type="entry name" value="FLOTILLIN-LIKE PROTEIN 1-RELATED"/>
    <property type="match status" value="1"/>
</dbReference>
<feature type="domain" description="Band 7" evidence="7">
    <location>
        <begin position="22"/>
        <end position="191"/>
    </location>
</feature>
<dbReference type="InterPro" id="IPR001107">
    <property type="entry name" value="Band_7"/>
</dbReference>
<evidence type="ECO:0000256" key="5">
    <source>
        <dbReference type="ARBA" id="ARBA00023136"/>
    </source>
</evidence>
<evidence type="ECO:0000313" key="8">
    <source>
        <dbReference type="EMBL" id="MYM57194.1"/>
    </source>
</evidence>
<dbReference type="Gene3D" id="3.30.479.30">
    <property type="entry name" value="Band 7 domain"/>
    <property type="match status" value="1"/>
</dbReference>
<name>A0A6L8LME7_9RHOB</name>
<organism evidence="8 9">
    <name type="scientific">Thalassovita mangrovi</name>
    <dbReference type="NCBI Taxonomy" id="2692236"/>
    <lineage>
        <taxon>Bacteria</taxon>
        <taxon>Pseudomonadati</taxon>
        <taxon>Pseudomonadota</taxon>
        <taxon>Alphaproteobacteria</taxon>
        <taxon>Rhodobacterales</taxon>
        <taxon>Roseobacteraceae</taxon>
        <taxon>Thalassovita</taxon>
    </lineage>
</organism>
<comment type="caution">
    <text evidence="8">The sequence shown here is derived from an EMBL/GenBank/DDBJ whole genome shotgun (WGS) entry which is preliminary data.</text>
</comment>
<proteinExistence type="inferred from homology"/>
<dbReference type="Pfam" id="PF01145">
    <property type="entry name" value="Band_7"/>
    <property type="match status" value="1"/>
</dbReference>
<keyword evidence="9" id="KW-1185">Reference proteome</keyword>
<feature type="coiled-coil region" evidence="6">
    <location>
        <begin position="309"/>
        <end position="414"/>
    </location>
</feature>
<dbReference type="RefSeq" id="WP_160975106.1">
    <property type="nucleotide sequence ID" value="NZ_WWEN01000010.1"/>
</dbReference>
<feature type="coiled-coil region" evidence="6">
    <location>
        <begin position="198"/>
        <end position="252"/>
    </location>
</feature>
<evidence type="ECO:0000256" key="2">
    <source>
        <dbReference type="ARBA" id="ARBA00004236"/>
    </source>
</evidence>
<evidence type="ECO:0000256" key="6">
    <source>
        <dbReference type="SAM" id="Coils"/>
    </source>
</evidence>
<keyword evidence="5" id="KW-0472">Membrane</keyword>
<dbReference type="Pfam" id="PF15975">
    <property type="entry name" value="Flot"/>
    <property type="match status" value="1"/>
</dbReference>
<dbReference type="CDD" id="cd03399">
    <property type="entry name" value="SPFH_flotillin"/>
    <property type="match status" value="1"/>
</dbReference>
<keyword evidence="4" id="KW-1003">Cell membrane</keyword>
<evidence type="ECO:0000313" key="9">
    <source>
        <dbReference type="Proteomes" id="UP000479043"/>
    </source>
</evidence>
<evidence type="ECO:0000256" key="3">
    <source>
        <dbReference type="ARBA" id="ARBA00007161"/>
    </source>
</evidence>
<protein>
    <submittedName>
        <fullName evidence="8">Flotillin</fullName>
    </submittedName>
</protein>
<dbReference type="GO" id="GO:0005886">
    <property type="term" value="C:plasma membrane"/>
    <property type="evidence" value="ECO:0007669"/>
    <property type="project" value="UniProtKB-SubCell"/>
</dbReference>
<reference evidence="8 9" key="1">
    <citation type="submission" date="2020-01" db="EMBL/GenBank/DDBJ databases">
        <authorList>
            <person name="Chen S."/>
        </authorList>
    </citation>
    <scope>NUCLEOTIDE SEQUENCE [LARGE SCALE GENOMIC DNA]</scope>
    <source>
        <strain evidence="8 9">GS-10</strain>
    </source>
</reference>
<dbReference type="EMBL" id="WWEN01000010">
    <property type="protein sequence ID" value="MYM57194.1"/>
    <property type="molecule type" value="Genomic_DNA"/>
</dbReference>